<name>A0A024TBU2_9STRA</name>
<sequence>MSGNSLNVEFTNAKTSVASLKWGPLFKHPSTGGSSYGDFVRGYSTGVIFRQENLESVKALFFESKRLANCDLYRSRNNSWTLLSSQSKPRFGVSTDVRFARLAFLAFRR</sequence>
<dbReference type="EMBL" id="KI914015">
    <property type="protein sequence ID" value="ETV91071.1"/>
    <property type="molecule type" value="Genomic_DNA"/>
</dbReference>
<accession>A0A024TBU2</accession>
<dbReference type="RefSeq" id="XP_008880267.1">
    <property type="nucleotide sequence ID" value="XM_008882045.1"/>
</dbReference>
<evidence type="ECO:0000313" key="1">
    <source>
        <dbReference type="EMBL" id="ETV91071.1"/>
    </source>
</evidence>
<reference evidence="1" key="1">
    <citation type="submission" date="2013-12" db="EMBL/GenBank/DDBJ databases">
        <title>The Genome Sequence of Aphanomyces invadans NJM9701.</title>
        <authorList>
            <consortium name="The Broad Institute Genomics Platform"/>
            <person name="Russ C."/>
            <person name="Tyler B."/>
            <person name="van West P."/>
            <person name="Dieguez-Uribeondo J."/>
            <person name="Young S.K."/>
            <person name="Zeng Q."/>
            <person name="Gargeya S."/>
            <person name="Fitzgerald M."/>
            <person name="Abouelleil A."/>
            <person name="Alvarado L."/>
            <person name="Chapman S.B."/>
            <person name="Gainer-Dewar J."/>
            <person name="Goldberg J."/>
            <person name="Griggs A."/>
            <person name="Gujja S."/>
            <person name="Hansen M."/>
            <person name="Howarth C."/>
            <person name="Imamovic A."/>
            <person name="Ireland A."/>
            <person name="Larimer J."/>
            <person name="McCowan C."/>
            <person name="Murphy C."/>
            <person name="Pearson M."/>
            <person name="Poon T.W."/>
            <person name="Priest M."/>
            <person name="Roberts A."/>
            <person name="Saif S."/>
            <person name="Shea T."/>
            <person name="Sykes S."/>
            <person name="Wortman J."/>
            <person name="Nusbaum C."/>
            <person name="Birren B."/>
        </authorList>
    </citation>
    <scope>NUCLEOTIDE SEQUENCE [LARGE SCALE GENOMIC DNA]</scope>
    <source>
        <strain evidence="1">NJM9701</strain>
    </source>
</reference>
<protein>
    <submittedName>
        <fullName evidence="1">Uncharacterized protein</fullName>
    </submittedName>
</protein>
<dbReference type="GeneID" id="20091284"/>
<gene>
    <name evidence="1" type="ORF">H310_14234</name>
</gene>
<organism evidence="1">
    <name type="scientific">Aphanomyces invadans</name>
    <dbReference type="NCBI Taxonomy" id="157072"/>
    <lineage>
        <taxon>Eukaryota</taxon>
        <taxon>Sar</taxon>
        <taxon>Stramenopiles</taxon>
        <taxon>Oomycota</taxon>
        <taxon>Saprolegniomycetes</taxon>
        <taxon>Saprolegniales</taxon>
        <taxon>Verrucalvaceae</taxon>
        <taxon>Aphanomyces</taxon>
    </lineage>
</organism>
<proteinExistence type="predicted"/>
<dbReference type="VEuPathDB" id="FungiDB:H310_14234"/>
<dbReference type="AlphaFoldDB" id="A0A024TBU2"/>